<reference evidence="1" key="1">
    <citation type="journal article" date="2018" name="BMC Genomics">
        <title>Comparative genomics of the wheat fungal pathogen Pyrenophora tritici-repentis reveals chromosomal variations and genome plasticity.</title>
        <authorList>
            <person name="Moolhuijzen P."/>
            <person name="See P.T."/>
            <person name="Hane J.K."/>
            <person name="Shi G."/>
            <person name="Liu Z."/>
            <person name="Oliver R.P."/>
            <person name="Moffat C.S."/>
        </authorList>
    </citation>
    <scope>NUCLEOTIDE SEQUENCE [LARGE SCALE GENOMIC DNA]</scope>
    <source>
        <strain evidence="1">M4</strain>
    </source>
</reference>
<sequence>MLSSTIIITILSLMGSVTARIYHNCGCKTNGEYNVELSKDTCTNWALSGEPHTHFDGYSCIDKGSGRGIDGNPWETHCKDVWEVAHAGNRGSAVGWCWH</sequence>
<accession>A0A317A1N0</accession>
<dbReference type="EMBL" id="NQIK02000004">
    <property type="protein sequence ID" value="KAF7572434.1"/>
    <property type="molecule type" value="Genomic_DNA"/>
</dbReference>
<dbReference type="GeneID" id="90956434"/>
<organism evidence="1 2">
    <name type="scientific">Pyrenophora tritici-repentis</name>
    <dbReference type="NCBI Taxonomy" id="45151"/>
    <lineage>
        <taxon>Eukaryota</taxon>
        <taxon>Fungi</taxon>
        <taxon>Dikarya</taxon>
        <taxon>Ascomycota</taxon>
        <taxon>Pezizomycotina</taxon>
        <taxon>Dothideomycetes</taxon>
        <taxon>Pleosporomycetidae</taxon>
        <taxon>Pleosporales</taxon>
        <taxon>Pleosporineae</taxon>
        <taxon>Pleosporaceae</taxon>
        <taxon>Pyrenophora</taxon>
    </lineage>
</organism>
<comment type="caution">
    <text evidence="1">The sequence shown here is derived from an EMBL/GenBank/DDBJ whole genome shotgun (WGS) entry which is preliminary data.</text>
</comment>
<dbReference type="KEGG" id="ptrr:90956434"/>
<evidence type="ECO:0000313" key="1">
    <source>
        <dbReference type="EMBL" id="KAF7572434.1"/>
    </source>
</evidence>
<protein>
    <submittedName>
        <fullName evidence="1">Uncharacterized protein</fullName>
    </submittedName>
</protein>
<evidence type="ECO:0000313" key="2">
    <source>
        <dbReference type="Proteomes" id="UP000245464"/>
    </source>
</evidence>
<dbReference type="RefSeq" id="XP_065962974.1">
    <property type="nucleotide sequence ID" value="XM_066107306.1"/>
</dbReference>
<dbReference type="OrthoDB" id="4946701at2759"/>
<proteinExistence type="predicted"/>
<name>A0A317A1N0_9PLEO</name>
<dbReference type="Proteomes" id="UP000245464">
    <property type="component" value="Chromosome 4"/>
</dbReference>
<dbReference type="AlphaFoldDB" id="A0A317A1N0"/>
<gene>
    <name evidence="1" type="ORF">PtrM4_099340</name>
</gene>